<accession>A0A6A6NWW9</accession>
<dbReference type="AlphaFoldDB" id="A0A6A6NWW9"/>
<organism evidence="1 2">
    <name type="scientific">Lineolata rhizophorae</name>
    <dbReference type="NCBI Taxonomy" id="578093"/>
    <lineage>
        <taxon>Eukaryota</taxon>
        <taxon>Fungi</taxon>
        <taxon>Dikarya</taxon>
        <taxon>Ascomycota</taxon>
        <taxon>Pezizomycotina</taxon>
        <taxon>Dothideomycetes</taxon>
        <taxon>Dothideomycetes incertae sedis</taxon>
        <taxon>Lineolatales</taxon>
        <taxon>Lineolataceae</taxon>
        <taxon>Lineolata</taxon>
    </lineage>
</organism>
<dbReference type="Proteomes" id="UP000799766">
    <property type="component" value="Unassembled WGS sequence"/>
</dbReference>
<sequence length="221" mass="24438">MHKGDDVGASEVFSLSPYTLLALARARCFRPGRGEVGTEDEACLWLIYSFSFPFPFSFLDSTTKFLGLVWLGWKGMKGKRNRAADEAVHTNYVGFGKGSGWEMAGKANQWVLTASSFVHERMIRYGTVRHCTAQHGMGMVGSFFFYKKKTECARARLLLLRSFSFPLTRSQSPGEYGWGCLGTSISLVGIKSNSGRGNGATNRSARMYSLARRSNTILIPG</sequence>
<reference evidence="1" key="1">
    <citation type="journal article" date="2020" name="Stud. Mycol.">
        <title>101 Dothideomycetes genomes: a test case for predicting lifestyles and emergence of pathogens.</title>
        <authorList>
            <person name="Haridas S."/>
            <person name="Albert R."/>
            <person name="Binder M."/>
            <person name="Bloem J."/>
            <person name="Labutti K."/>
            <person name="Salamov A."/>
            <person name="Andreopoulos B."/>
            <person name="Baker S."/>
            <person name="Barry K."/>
            <person name="Bills G."/>
            <person name="Bluhm B."/>
            <person name="Cannon C."/>
            <person name="Castanera R."/>
            <person name="Culley D."/>
            <person name="Daum C."/>
            <person name="Ezra D."/>
            <person name="Gonzalez J."/>
            <person name="Henrissat B."/>
            <person name="Kuo A."/>
            <person name="Liang C."/>
            <person name="Lipzen A."/>
            <person name="Lutzoni F."/>
            <person name="Magnuson J."/>
            <person name="Mondo S."/>
            <person name="Nolan M."/>
            <person name="Ohm R."/>
            <person name="Pangilinan J."/>
            <person name="Park H.-J."/>
            <person name="Ramirez L."/>
            <person name="Alfaro M."/>
            <person name="Sun H."/>
            <person name="Tritt A."/>
            <person name="Yoshinaga Y."/>
            <person name="Zwiers L.-H."/>
            <person name="Turgeon B."/>
            <person name="Goodwin S."/>
            <person name="Spatafora J."/>
            <person name="Crous P."/>
            <person name="Grigoriev I."/>
        </authorList>
    </citation>
    <scope>NUCLEOTIDE SEQUENCE</scope>
    <source>
        <strain evidence="1">ATCC 16933</strain>
    </source>
</reference>
<keyword evidence="2" id="KW-1185">Reference proteome</keyword>
<evidence type="ECO:0000313" key="2">
    <source>
        <dbReference type="Proteomes" id="UP000799766"/>
    </source>
</evidence>
<name>A0A6A6NWW9_9PEZI</name>
<gene>
    <name evidence="1" type="ORF">BDY21DRAFT_55313</name>
</gene>
<dbReference type="EMBL" id="MU001684">
    <property type="protein sequence ID" value="KAF2456058.1"/>
    <property type="molecule type" value="Genomic_DNA"/>
</dbReference>
<evidence type="ECO:0000313" key="1">
    <source>
        <dbReference type="EMBL" id="KAF2456058.1"/>
    </source>
</evidence>
<protein>
    <submittedName>
        <fullName evidence="1">Uncharacterized protein</fullName>
    </submittedName>
</protein>
<proteinExistence type="predicted"/>